<evidence type="ECO:0000313" key="5">
    <source>
        <dbReference type="Proteomes" id="UP000540412"/>
    </source>
</evidence>
<dbReference type="GO" id="GO:1901982">
    <property type="term" value="F:maltose binding"/>
    <property type="evidence" value="ECO:0007669"/>
    <property type="project" value="TreeGrafter"/>
</dbReference>
<dbReference type="PANTHER" id="PTHR30061">
    <property type="entry name" value="MALTOSE-BINDING PERIPLASMIC PROTEIN"/>
    <property type="match status" value="1"/>
</dbReference>
<dbReference type="PANTHER" id="PTHR30061:SF50">
    <property type="entry name" value="MALTOSE_MALTODEXTRIN-BINDING PERIPLASMIC PROTEIN"/>
    <property type="match status" value="1"/>
</dbReference>
<keyword evidence="2" id="KW-0813">Transport</keyword>
<organism evidence="4 5">
    <name type="scientific">Nocardia transvalensis</name>
    <dbReference type="NCBI Taxonomy" id="37333"/>
    <lineage>
        <taxon>Bacteria</taxon>
        <taxon>Bacillati</taxon>
        <taxon>Actinomycetota</taxon>
        <taxon>Actinomycetes</taxon>
        <taxon>Mycobacteriales</taxon>
        <taxon>Nocardiaceae</taxon>
        <taxon>Nocardia</taxon>
    </lineage>
</organism>
<comment type="caution">
    <text evidence="4">The sequence shown here is derived from an EMBL/GenBank/DDBJ whole genome shotgun (WGS) entry which is preliminary data.</text>
</comment>
<dbReference type="InterPro" id="IPR006059">
    <property type="entry name" value="SBP"/>
</dbReference>
<dbReference type="Pfam" id="PF13416">
    <property type="entry name" value="SBP_bac_8"/>
    <property type="match status" value="1"/>
</dbReference>
<evidence type="ECO:0000256" key="2">
    <source>
        <dbReference type="ARBA" id="ARBA00022448"/>
    </source>
</evidence>
<evidence type="ECO:0000256" key="3">
    <source>
        <dbReference type="ARBA" id="ARBA00022729"/>
    </source>
</evidence>
<accession>A0A7W9PKY6</accession>
<comment type="similarity">
    <text evidence="1">Belongs to the bacterial solute-binding protein 1 family.</text>
</comment>
<dbReference type="Proteomes" id="UP000540412">
    <property type="component" value="Unassembled WGS sequence"/>
</dbReference>
<name>A0A7W9PKY6_9NOCA</name>
<dbReference type="SUPFAM" id="SSF53850">
    <property type="entry name" value="Periplasmic binding protein-like II"/>
    <property type="match status" value="1"/>
</dbReference>
<protein>
    <submittedName>
        <fullName evidence="4">Maltose-binding protein MalE</fullName>
    </submittedName>
</protein>
<reference evidence="4 5" key="1">
    <citation type="submission" date="2020-08" db="EMBL/GenBank/DDBJ databases">
        <title>Sequencing the genomes of 1000 actinobacteria strains.</title>
        <authorList>
            <person name="Klenk H.-P."/>
        </authorList>
    </citation>
    <scope>NUCLEOTIDE SEQUENCE [LARGE SCALE GENOMIC DNA]</scope>
    <source>
        <strain evidence="4 5">DSM 43582</strain>
    </source>
</reference>
<gene>
    <name evidence="4" type="ORF">BJY24_007011</name>
</gene>
<evidence type="ECO:0000256" key="1">
    <source>
        <dbReference type="ARBA" id="ARBA00008520"/>
    </source>
</evidence>
<keyword evidence="3" id="KW-0732">Signal</keyword>
<evidence type="ECO:0000313" key="4">
    <source>
        <dbReference type="EMBL" id="MBB5918099.1"/>
    </source>
</evidence>
<dbReference type="AlphaFoldDB" id="A0A7W9PKY6"/>
<proteinExistence type="inferred from homology"/>
<dbReference type="RefSeq" id="WP_051162612.1">
    <property type="nucleotide sequence ID" value="NZ_JACHIT010000002.1"/>
</dbReference>
<dbReference type="Gene3D" id="3.40.190.10">
    <property type="entry name" value="Periplasmic binding protein-like II"/>
    <property type="match status" value="2"/>
</dbReference>
<keyword evidence="5" id="KW-1185">Reference proteome</keyword>
<dbReference type="GO" id="GO:0042956">
    <property type="term" value="P:maltodextrin transmembrane transport"/>
    <property type="evidence" value="ECO:0007669"/>
    <property type="project" value="TreeGrafter"/>
</dbReference>
<sequence length="538" mass="58497">MAAGVLEQAPDWMQGVGSLLALVFASVAVVVARRTYGIESERDRVNAERREKQDLFERRSQAARISAWWGRSPEGEPGVFVRNASEAPVYQLYATILPAERRYEDDGTKVQNLVVPPAPEPIFLPTPDPIARPAAVRRVMVTFTDASGVRWQRNQYGRLRELQPHVTVLADDVRAAALSNFREDFRDTYGVDVSFQAKGLTMTLDRLTEEMATVRDVDAVVYPHDWIGALIERDSIAPTLLTADHRAAFPEWALRALTVDGRLYGIPTTIDTAALLRNTDLAPEAPATFEELLETGLALQAAGRVEQPFALRVGAAGEPFQIWPLFAGAGGRLFETTEAGWDPSRILLATEESVAALTHLRELGEAGLGVLRRSVDRAEAIELFCAGRTPFLVSTADAMKHVRAAGIPVAVSAVPGVDGVSGEPTFTAVHGLMLARHGRSRVTAMDLFADYLAHDDVMDALCRHVVAPVGAHGVPGDPAVAEYTRLCAAGRPMPAFPQMKQTWNVLARMEVAVIAGEDPKVAATAAAREIEKLYQRTG</sequence>
<dbReference type="GO" id="GO:0055052">
    <property type="term" value="C:ATP-binding cassette (ABC) transporter complex, substrate-binding subunit-containing"/>
    <property type="evidence" value="ECO:0007669"/>
    <property type="project" value="TreeGrafter"/>
</dbReference>
<dbReference type="EMBL" id="JACHIT010000002">
    <property type="protein sequence ID" value="MBB5918099.1"/>
    <property type="molecule type" value="Genomic_DNA"/>
</dbReference>
<dbReference type="GO" id="GO:0015768">
    <property type="term" value="P:maltose transport"/>
    <property type="evidence" value="ECO:0007669"/>
    <property type="project" value="TreeGrafter"/>
</dbReference>